<keyword evidence="9" id="KW-0808">Transferase</keyword>
<evidence type="ECO:0000256" key="2">
    <source>
        <dbReference type="ARBA" id="ARBA00007400"/>
    </source>
</evidence>
<keyword evidence="4 7" id="KW-0812">Transmembrane</keyword>
<name>A0A6N8U630_9FIRM</name>
<comment type="similarity">
    <text evidence="2">Belongs to the acyltransferase 3 family.</text>
</comment>
<evidence type="ECO:0000256" key="7">
    <source>
        <dbReference type="SAM" id="Phobius"/>
    </source>
</evidence>
<protein>
    <submittedName>
        <fullName evidence="9">Acyltransferase family protein</fullName>
    </submittedName>
</protein>
<feature type="transmembrane region" description="Helical" evidence="7">
    <location>
        <begin position="106"/>
        <end position="138"/>
    </location>
</feature>
<feature type="transmembrane region" description="Helical" evidence="7">
    <location>
        <begin position="219"/>
        <end position="239"/>
    </location>
</feature>
<organism evidence="9 10">
    <name type="scientific">Copranaerobaculum intestinale</name>
    <dbReference type="NCBI Taxonomy" id="2692629"/>
    <lineage>
        <taxon>Bacteria</taxon>
        <taxon>Bacillati</taxon>
        <taxon>Bacillota</taxon>
        <taxon>Erysipelotrichia</taxon>
        <taxon>Erysipelotrichales</taxon>
        <taxon>Erysipelotrichaceae</taxon>
        <taxon>Copranaerobaculum</taxon>
    </lineage>
</organism>
<feature type="transmembrane region" description="Helical" evidence="7">
    <location>
        <begin position="314"/>
        <end position="333"/>
    </location>
</feature>
<feature type="transmembrane region" description="Helical" evidence="7">
    <location>
        <begin position="183"/>
        <end position="207"/>
    </location>
</feature>
<comment type="subcellular location">
    <subcellularLocation>
        <location evidence="1">Cell membrane</location>
        <topology evidence="1">Multi-pass membrane protein</topology>
    </subcellularLocation>
</comment>
<dbReference type="PANTHER" id="PTHR40074">
    <property type="entry name" value="O-ACETYLTRANSFERASE WECH"/>
    <property type="match status" value="1"/>
</dbReference>
<keyword evidence="3" id="KW-1003">Cell membrane</keyword>
<reference evidence="9 10" key="2">
    <citation type="submission" date="2020-01" db="EMBL/GenBank/DDBJ databases">
        <title>Clostridiaceae sp. nov. isolated from the gut of human by culturomics.</title>
        <authorList>
            <person name="Chang Y."/>
        </authorList>
    </citation>
    <scope>NUCLEOTIDE SEQUENCE [LARGE SCALE GENOMIC DNA]</scope>
    <source>
        <strain evidence="9 10">DONG20-135</strain>
    </source>
</reference>
<evidence type="ECO:0000256" key="6">
    <source>
        <dbReference type="ARBA" id="ARBA00023136"/>
    </source>
</evidence>
<dbReference type="GO" id="GO:0016413">
    <property type="term" value="F:O-acetyltransferase activity"/>
    <property type="evidence" value="ECO:0007669"/>
    <property type="project" value="TreeGrafter"/>
</dbReference>
<sequence>MEQNRYRALDIMKFVCALIVIIVHTSPLRPYSHLGNFILINVFGRFAVPFFFICAGYFVHVNTLKYGSFYFKKYIWALIRLYLIWSIVYLPFGIDWVRSNMDIPMYLMPAALLVGLFYSGTYFHLWYIPALLFSLIVVHWFSRRYHSYKALLICGFLLLCLGAMETYYGVISNEFIIKVFDQYIKIFFTTRNGLFYGLFYVACGYYLVGSERLKRIGHYGLLTILFFGLMVAEAFLLYNTNSLDFNFLIMAAPFTVYLFLFLKDLPCNLKLPYHKLQEYSTLYYFTHAMFLVLIPAFLQLFHQEWLFDDGMFRFISVMICTHLLSAALYRYGIYKKNKKRSASY</sequence>
<dbReference type="GO" id="GO:0005886">
    <property type="term" value="C:plasma membrane"/>
    <property type="evidence" value="ECO:0007669"/>
    <property type="project" value="UniProtKB-SubCell"/>
</dbReference>
<keyword evidence="6 7" id="KW-0472">Membrane</keyword>
<proteinExistence type="inferred from homology"/>
<keyword evidence="5 7" id="KW-1133">Transmembrane helix</keyword>
<dbReference type="Proteomes" id="UP000434036">
    <property type="component" value="Unassembled WGS sequence"/>
</dbReference>
<gene>
    <name evidence="9" type="ORF">GSF08_06870</name>
</gene>
<dbReference type="AlphaFoldDB" id="A0A6N8U630"/>
<dbReference type="Pfam" id="PF01757">
    <property type="entry name" value="Acyl_transf_3"/>
    <property type="match status" value="1"/>
</dbReference>
<evidence type="ECO:0000313" key="9">
    <source>
        <dbReference type="EMBL" id="MXQ73656.1"/>
    </source>
</evidence>
<accession>A0A6N8U630</accession>
<feature type="transmembrane region" description="Helical" evidence="7">
    <location>
        <begin position="150"/>
        <end position="171"/>
    </location>
</feature>
<comment type="caution">
    <text evidence="9">The sequence shown here is derived from an EMBL/GenBank/DDBJ whole genome shotgun (WGS) entry which is preliminary data.</text>
</comment>
<reference evidence="9 10" key="1">
    <citation type="submission" date="2019-12" db="EMBL/GenBank/DDBJ databases">
        <authorList>
            <person name="Yang R."/>
        </authorList>
    </citation>
    <scope>NUCLEOTIDE SEQUENCE [LARGE SCALE GENOMIC DNA]</scope>
    <source>
        <strain evidence="9 10">DONG20-135</strain>
    </source>
</reference>
<evidence type="ECO:0000256" key="1">
    <source>
        <dbReference type="ARBA" id="ARBA00004651"/>
    </source>
</evidence>
<dbReference type="EMBL" id="WUUQ01000002">
    <property type="protein sequence ID" value="MXQ73656.1"/>
    <property type="molecule type" value="Genomic_DNA"/>
</dbReference>
<evidence type="ECO:0000313" key="10">
    <source>
        <dbReference type="Proteomes" id="UP000434036"/>
    </source>
</evidence>
<evidence type="ECO:0000256" key="4">
    <source>
        <dbReference type="ARBA" id="ARBA00022692"/>
    </source>
</evidence>
<feature type="domain" description="Acyltransferase 3" evidence="8">
    <location>
        <begin position="7"/>
        <end position="330"/>
    </location>
</feature>
<dbReference type="PANTHER" id="PTHR40074:SF2">
    <property type="entry name" value="O-ACETYLTRANSFERASE WECH"/>
    <property type="match status" value="1"/>
</dbReference>
<dbReference type="GO" id="GO:0009246">
    <property type="term" value="P:enterobacterial common antigen biosynthetic process"/>
    <property type="evidence" value="ECO:0007669"/>
    <property type="project" value="TreeGrafter"/>
</dbReference>
<feature type="transmembrane region" description="Helical" evidence="7">
    <location>
        <begin position="12"/>
        <end position="31"/>
    </location>
</feature>
<dbReference type="RefSeq" id="WP_160625092.1">
    <property type="nucleotide sequence ID" value="NZ_WUUQ01000002.1"/>
</dbReference>
<feature type="transmembrane region" description="Helical" evidence="7">
    <location>
        <begin position="74"/>
        <end position="94"/>
    </location>
</feature>
<feature type="transmembrane region" description="Helical" evidence="7">
    <location>
        <begin position="245"/>
        <end position="262"/>
    </location>
</feature>
<evidence type="ECO:0000256" key="5">
    <source>
        <dbReference type="ARBA" id="ARBA00022989"/>
    </source>
</evidence>
<evidence type="ECO:0000256" key="3">
    <source>
        <dbReference type="ARBA" id="ARBA00022475"/>
    </source>
</evidence>
<evidence type="ECO:0000259" key="8">
    <source>
        <dbReference type="Pfam" id="PF01757"/>
    </source>
</evidence>
<dbReference type="InterPro" id="IPR002656">
    <property type="entry name" value="Acyl_transf_3_dom"/>
</dbReference>
<keyword evidence="10" id="KW-1185">Reference proteome</keyword>
<feature type="transmembrane region" description="Helical" evidence="7">
    <location>
        <begin position="37"/>
        <end position="62"/>
    </location>
</feature>
<keyword evidence="9" id="KW-0012">Acyltransferase</keyword>
<feature type="transmembrane region" description="Helical" evidence="7">
    <location>
        <begin position="282"/>
        <end position="302"/>
    </location>
</feature>